<accession>A0A261FYY9</accession>
<evidence type="ECO:0000313" key="1">
    <source>
        <dbReference type="EMBL" id="OZG64133.1"/>
    </source>
</evidence>
<reference evidence="1 2" key="1">
    <citation type="journal article" date="2017" name="BMC Genomics">
        <title>Comparative genomic and phylogenomic analyses of the Bifidobacteriaceae family.</title>
        <authorList>
            <person name="Lugli G.A."/>
            <person name="Milani C."/>
            <person name="Turroni F."/>
            <person name="Duranti S."/>
            <person name="Mancabelli L."/>
            <person name="Mangifesta M."/>
            <person name="Ferrario C."/>
            <person name="Modesto M."/>
            <person name="Mattarelli P."/>
            <person name="Jiri K."/>
            <person name="van Sinderen D."/>
            <person name="Ventura M."/>
        </authorList>
    </citation>
    <scope>NUCLEOTIDE SEQUENCE [LARGE SCALE GENOMIC DNA]</scope>
    <source>
        <strain evidence="1 2">DSM 100202</strain>
    </source>
</reference>
<keyword evidence="2" id="KW-1185">Reference proteome</keyword>
<evidence type="ECO:0000313" key="2">
    <source>
        <dbReference type="Proteomes" id="UP000216074"/>
    </source>
</evidence>
<proteinExistence type="predicted"/>
<protein>
    <recommendedName>
        <fullName evidence="3">Permease</fullName>
    </recommendedName>
</protein>
<dbReference type="AlphaFoldDB" id="A0A261FYY9"/>
<dbReference type="InterPro" id="IPR021555">
    <property type="entry name" value="DUF3000"/>
</dbReference>
<comment type="caution">
    <text evidence="1">The sequence shown here is derived from an EMBL/GenBank/DDBJ whole genome shotgun (WGS) entry which is preliminary data.</text>
</comment>
<evidence type="ECO:0008006" key="3">
    <source>
        <dbReference type="Google" id="ProtNLM"/>
    </source>
</evidence>
<organism evidence="1 2">
    <name type="scientific">Bifidobacterium hapali</name>
    <dbReference type="NCBI Taxonomy" id="1630172"/>
    <lineage>
        <taxon>Bacteria</taxon>
        <taxon>Bacillati</taxon>
        <taxon>Actinomycetota</taxon>
        <taxon>Actinomycetes</taxon>
        <taxon>Bifidobacteriales</taxon>
        <taxon>Bifidobacteriaceae</taxon>
        <taxon>Bifidobacterium</taxon>
    </lineage>
</organism>
<dbReference type="Proteomes" id="UP000216074">
    <property type="component" value="Unassembled WGS sequence"/>
</dbReference>
<gene>
    <name evidence="1" type="ORF">BHAP_1300</name>
</gene>
<name>A0A261FYY9_9BIFI</name>
<dbReference type="EMBL" id="MWWY01000025">
    <property type="protein sequence ID" value="OZG64133.1"/>
    <property type="molecule type" value="Genomic_DNA"/>
</dbReference>
<dbReference type="Pfam" id="PF11452">
    <property type="entry name" value="DUF3000"/>
    <property type="match status" value="1"/>
</dbReference>
<sequence>MKRIPGVQYREMSVPLDDADYGIGVSLVCNGADSAHVYGWITILRERATQRHRHTQWRCVAFARIPLHPVEDNDSAPNMIWDDVLATLSNVAVNGSNTIANKGSDIAGPRGTVTITHDVAFGISAPDVAAGCEIRVSWTPLEHAGVLDAGKQVNAWAQFVASAVQREEAFH</sequence>